<sequence>MLSRFPERYSCSLAFSGIANIEVLAPVNIFLRPKSVIHPGLVLRICRIQAEAQCLLAWTISDDGKVQEVLAWMCLLTWISLWVYDDGVVRRSFGQNRRPSFVQNPLMLLNGGGGRMAITTSQVPPFHIPTDGVLLFKCYLVVSYVSIHSSPPNYALKANFLHEKTPVPVELTGSSGITCSSTVTSDSLSNREIRGSLNFLTPRCSVDALQLYPDRPHRSLVANVVEDSGPLGGEVMQPLHVKYVPLSEPYDLGY</sequence>
<comment type="caution">
    <text evidence="1">The sequence shown here is derived from an EMBL/GenBank/DDBJ whole genome shotgun (WGS) entry which is preliminary data.</text>
</comment>
<gene>
    <name evidence="1" type="ORF">Tco_0824409</name>
</gene>
<name>A0ABQ5AKU7_9ASTR</name>
<reference evidence="1" key="1">
    <citation type="journal article" date="2022" name="Int. J. Mol. Sci.">
        <title>Draft Genome of Tanacetum Coccineum: Genomic Comparison of Closely Related Tanacetum-Family Plants.</title>
        <authorList>
            <person name="Yamashiro T."/>
            <person name="Shiraishi A."/>
            <person name="Nakayama K."/>
            <person name="Satake H."/>
        </authorList>
    </citation>
    <scope>NUCLEOTIDE SEQUENCE</scope>
</reference>
<dbReference type="Proteomes" id="UP001151760">
    <property type="component" value="Unassembled WGS sequence"/>
</dbReference>
<reference evidence="1" key="2">
    <citation type="submission" date="2022-01" db="EMBL/GenBank/DDBJ databases">
        <authorList>
            <person name="Yamashiro T."/>
            <person name="Shiraishi A."/>
            <person name="Satake H."/>
            <person name="Nakayama K."/>
        </authorList>
    </citation>
    <scope>NUCLEOTIDE SEQUENCE</scope>
</reference>
<keyword evidence="2" id="KW-1185">Reference proteome</keyword>
<accession>A0ABQ5AKU7</accession>
<evidence type="ECO:0000313" key="1">
    <source>
        <dbReference type="EMBL" id="GJT03240.1"/>
    </source>
</evidence>
<evidence type="ECO:0000313" key="2">
    <source>
        <dbReference type="Proteomes" id="UP001151760"/>
    </source>
</evidence>
<protein>
    <submittedName>
        <fullName evidence="1">Uncharacterized protein</fullName>
    </submittedName>
</protein>
<proteinExistence type="predicted"/>
<organism evidence="1 2">
    <name type="scientific">Tanacetum coccineum</name>
    <dbReference type="NCBI Taxonomy" id="301880"/>
    <lineage>
        <taxon>Eukaryota</taxon>
        <taxon>Viridiplantae</taxon>
        <taxon>Streptophyta</taxon>
        <taxon>Embryophyta</taxon>
        <taxon>Tracheophyta</taxon>
        <taxon>Spermatophyta</taxon>
        <taxon>Magnoliopsida</taxon>
        <taxon>eudicotyledons</taxon>
        <taxon>Gunneridae</taxon>
        <taxon>Pentapetalae</taxon>
        <taxon>asterids</taxon>
        <taxon>campanulids</taxon>
        <taxon>Asterales</taxon>
        <taxon>Asteraceae</taxon>
        <taxon>Asteroideae</taxon>
        <taxon>Anthemideae</taxon>
        <taxon>Anthemidinae</taxon>
        <taxon>Tanacetum</taxon>
    </lineage>
</organism>
<dbReference type="EMBL" id="BQNB010012410">
    <property type="protein sequence ID" value="GJT03240.1"/>
    <property type="molecule type" value="Genomic_DNA"/>
</dbReference>